<dbReference type="InterPro" id="IPR035500">
    <property type="entry name" value="NHR-like_dom_sf"/>
</dbReference>
<reference evidence="13 14" key="1">
    <citation type="submission" date="2024-02" db="EMBL/GenBank/DDBJ databases">
        <title>Chromosome-scale genome assembly of the rough periwinkle Littorina saxatilis.</title>
        <authorList>
            <person name="De Jode A."/>
            <person name="Faria R."/>
            <person name="Formenti G."/>
            <person name="Sims Y."/>
            <person name="Smith T.P."/>
            <person name="Tracey A."/>
            <person name="Wood J.M.D."/>
            <person name="Zagrodzka Z.B."/>
            <person name="Johannesson K."/>
            <person name="Butlin R.K."/>
            <person name="Leder E.H."/>
        </authorList>
    </citation>
    <scope>NUCLEOTIDE SEQUENCE [LARGE SCALE GENOMIC DNA]</scope>
    <source>
        <strain evidence="13">Snail1</strain>
        <tissue evidence="13">Muscle</tissue>
    </source>
</reference>
<protein>
    <recommendedName>
        <fullName evidence="15">Nuclear hormone receptor HR96</fullName>
    </recommendedName>
</protein>
<organism evidence="13 14">
    <name type="scientific">Littorina saxatilis</name>
    <dbReference type="NCBI Taxonomy" id="31220"/>
    <lineage>
        <taxon>Eukaryota</taxon>
        <taxon>Metazoa</taxon>
        <taxon>Spiralia</taxon>
        <taxon>Lophotrochozoa</taxon>
        <taxon>Mollusca</taxon>
        <taxon>Gastropoda</taxon>
        <taxon>Caenogastropoda</taxon>
        <taxon>Littorinimorpha</taxon>
        <taxon>Littorinoidea</taxon>
        <taxon>Littorinidae</taxon>
        <taxon>Littorina</taxon>
    </lineage>
</organism>
<evidence type="ECO:0008006" key="15">
    <source>
        <dbReference type="Google" id="ProtNLM"/>
    </source>
</evidence>
<keyword evidence="3 9" id="KW-0862">Zinc</keyword>
<evidence type="ECO:0000256" key="3">
    <source>
        <dbReference type="ARBA" id="ARBA00022833"/>
    </source>
</evidence>
<gene>
    <name evidence="13" type="ORF">V1264_014324</name>
</gene>
<keyword evidence="8 9" id="KW-0539">Nucleus</keyword>
<feature type="region of interest" description="Disordered" evidence="10">
    <location>
        <begin position="185"/>
        <end position="204"/>
    </location>
</feature>
<dbReference type="PRINTS" id="PR00047">
    <property type="entry name" value="STROIDFINGER"/>
</dbReference>
<comment type="subcellular location">
    <subcellularLocation>
        <location evidence="9">Nucleus</location>
    </subcellularLocation>
</comment>
<sequence>MADSSHIKESEVVPLHEDSEELSPATLHLVNMAGSSDDTENFVFSEEGDDSMRKRPKSKMKHSKTCGVCGDRALGYNFNAVTCESCKAFFRRNAFKDTVSQIKCLFKGNCVIDLRTRRFCPACRIKKCFEIGMKRDMILDDGERKARMAKVLHNRAKKGQNPITTTGIKEEPIDHDEFRVESSNISSPSCSESVQSPSATSSTANCSDKLFQQILQDRFPTDPGMYRQLTEPDRLLLNDIAVCYETTVAALPDMDFCQPENYQNANDLVNNSEMCVRQLIKFVKRLDDFRSLCQEDQIAALKSAIMKSLLLRSVAFYIMEKDAWLTQKGEIPTSILREATGFNFLHDLHVGYCRTLKSIILNNFTLYALLQVLMIFHPDGNNLLDRELMSNLQDKYINLLKHYLESEYSFEFAQEYFVAILGKMSELKTLSDHHSRILLQVNPNQIEPLMLEVLNLK</sequence>
<dbReference type="InterPro" id="IPR050234">
    <property type="entry name" value="Nuclear_hormone_rcpt_NR1"/>
</dbReference>
<dbReference type="EMBL" id="JBAMIC010000003">
    <property type="protein sequence ID" value="KAK7110451.1"/>
    <property type="molecule type" value="Genomic_DNA"/>
</dbReference>
<keyword evidence="1 9" id="KW-0479">Metal-binding</keyword>
<keyword evidence="7 9" id="KW-0675">Receptor</keyword>
<evidence type="ECO:0000256" key="4">
    <source>
        <dbReference type="ARBA" id="ARBA00023015"/>
    </source>
</evidence>
<keyword evidence="6 9" id="KW-0804">Transcription</keyword>
<feature type="domain" description="Nuclear receptor" evidence="11">
    <location>
        <begin position="63"/>
        <end position="140"/>
    </location>
</feature>
<evidence type="ECO:0000256" key="5">
    <source>
        <dbReference type="ARBA" id="ARBA00023125"/>
    </source>
</evidence>
<evidence type="ECO:0000256" key="1">
    <source>
        <dbReference type="ARBA" id="ARBA00022723"/>
    </source>
</evidence>
<dbReference type="PANTHER" id="PTHR24082:SF283">
    <property type="entry name" value="NUCLEAR HORMONE RECEPTOR HR96"/>
    <property type="match status" value="1"/>
</dbReference>
<dbReference type="PROSITE" id="PS51030">
    <property type="entry name" value="NUCLEAR_REC_DBD_2"/>
    <property type="match status" value="1"/>
</dbReference>
<dbReference type="PRINTS" id="PR00398">
    <property type="entry name" value="STRDHORMONER"/>
</dbReference>
<evidence type="ECO:0000256" key="9">
    <source>
        <dbReference type="RuleBase" id="RU004334"/>
    </source>
</evidence>
<evidence type="ECO:0000259" key="12">
    <source>
        <dbReference type="PROSITE" id="PS51843"/>
    </source>
</evidence>
<dbReference type="GO" id="GO:0000122">
    <property type="term" value="P:negative regulation of transcription by RNA polymerase II"/>
    <property type="evidence" value="ECO:0007669"/>
    <property type="project" value="TreeGrafter"/>
</dbReference>
<dbReference type="Pfam" id="PF00104">
    <property type="entry name" value="Hormone_recep"/>
    <property type="match status" value="1"/>
</dbReference>
<dbReference type="InterPro" id="IPR001628">
    <property type="entry name" value="Znf_hrmn_rcpt"/>
</dbReference>
<evidence type="ECO:0000256" key="8">
    <source>
        <dbReference type="ARBA" id="ARBA00023242"/>
    </source>
</evidence>
<dbReference type="PROSITE" id="PS51843">
    <property type="entry name" value="NR_LBD"/>
    <property type="match status" value="1"/>
</dbReference>
<feature type="compositionally biased region" description="Low complexity" evidence="10">
    <location>
        <begin position="185"/>
        <end position="198"/>
    </location>
</feature>
<comment type="similarity">
    <text evidence="9">Belongs to the nuclear hormone receptor family.</text>
</comment>
<dbReference type="SMART" id="SM00430">
    <property type="entry name" value="HOLI"/>
    <property type="match status" value="1"/>
</dbReference>
<keyword evidence="5 9" id="KW-0238">DNA-binding</keyword>
<dbReference type="GO" id="GO:0000978">
    <property type="term" value="F:RNA polymerase II cis-regulatory region sequence-specific DNA binding"/>
    <property type="evidence" value="ECO:0007669"/>
    <property type="project" value="TreeGrafter"/>
</dbReference>
<dbReference type="InterPro" id="IPR000536">
    <property type="entry name" value="Nucl_hrmn_rcpt_lig-bd"/>
</dbReference>
<name>A0AAN9BSH6_9CAEN</name>
<evidence type="ECO:0000256" key="6">
    <source>
        <dbReference type="ARBA" id="ARBA00023163"/>
    </source>
</evidence>
<dbReference type="GO" id="GO:0008270">
    <property type="term" value="F:zinc ion binding"/>
    <property type="evidence" value="ECO:0007669"/>
    <property type="project" value="UniProtKB-KW"/>
</dbReference>
<proteinExistence type="inferred from homology"/>
<dbReference type="InterPro" id="IPR013088">
    <property type="entry name" value="Znf_NHR/GATA"/>
</dbReference>
<dbReference type="PROSITE" id="PS00031">
    <property type="entry name" value="NUCLEAR_REC_DBD_1"/>
    <property type="match status" value="1"/>
</dbReference>
<evidence type="ECO:0000256" key="7">
    <source>
        <dbReference type="ARBA" id="ARBA00023170"/>
    </source>
</evidence>
<dbReference type="Gene3D" id="1.10.565.10">
    <property type="entry name" value="Retinoid X Receptor"/>
    <property type="match status" value="1"/>
</dbReference>
<keyword evidence="2 9" id="KW-0863">Zinc-finger</keyword>
<dbReference type="InterPro" id="IPR001723">
    <property type="entry name" value="Nuclear_hrmn_rcpt"/>
</dbReference>
<evidence type="ECO:0000256" key="2">
    <source>
        <dbReference type="ARBA" id="ARBA00022771"/>
    </source>
</evidence>
<comment type="caution">
    <text evidence="13">The sequence shown here is derived from an EMBL/GenBank/DDBJ whole genome shotgun (WGS) entry which is preliminary data.</text>
</comment>
<evidence type="ECO:0000313" key="13">
    <source>
        <dbReference type="EMBL" id="KAK7110451.1"/>
    </source>
</evidence>
<dbReference type="SUPFAM" id="SSF57716">
    <property type="entry name" value="Glucocorticoid receptor-like (DNA-binding domain)"/>
    <property type="match status" value="1"/>
</dbReference>
<dbReference type="GO" id="GO:0045944">
    <property type="term" value="P:positive regulation of transcription by RNA polymerase II"/>
    <property type="evidence" value="ECO:0007669"/>
    <property type="project" value="TreeGrafter"/>
</dbReference>
<evidence type="ECO:0000259" key="11">
    <source>
        <dbReference type="PROSITE" id="PS51030"/>
    </source>
</evidence>
<feature type="domain" description="NR LBD" evidence="12">
    <location>
        <begin position="232"/>
        <end position="457"/>
    </location>
</feature>
<evidence type="ECO:0000313" key="14">
    <source>
        <dbReference type="Proteomes" id="UP001374579"/>
    </source>
</evidence>
<dbReference type="GO" id="GO:0030154">
    <property type="term" value="P:cell differentiation"/>
    <property type="evidence" value="ECO:0007669"/>
    <property type="project" value="TreeGrafter"/>
</dbReference>
<dbReference type="Pfam" id="PF00105">
    <property type="entry name" value="zf-C4"/>
    <property type="match status" value="1"/>
</dbReference>
<keyword evidence="14" id="KW-1185">Reference proteome</keyword>
<dbReference type="SUPFAM" id="SSF48508">
    <property type="entry name" value="Nuclear receptor ligand-binding domain"/>
    <property type="match status" value="1"/>
</dbReference>
<keyword evidence="4 9" id="KW-0805">Transcription regulation</keyword>
<dbReference type="Proteomes" id="UP001374579">
    <property type="component" value="Unassembled WGS sequence"/>
</dbReference>
<dbReference type="PANTHER" id="PTHR24082">
    <property type="entry name" value="NUCLEAR HORMONE RECEPTOR"/>
    <property type="match status" value="1"/>
</dbReference>
<dbReference type="AlphaFoldDB" id="A0AAN9BSH6"/>
<dbReference type="GO" id="GO:0005634">
    <property type="term" value="C:nucleus"/>
    <property type="evidence" value="ECO:0007669"/>
    <property type="project" value="UniProtKB-SubCell"/>
</dbReference>
<accession>A0AAN9BSH6</accession>
<dbReference type="SMART" id="SM00399">
    <property type="entry name" value="ZnF_C4"/>
    <property type="match status" value="1"/>
</dbReference>
<evidence type="ECO:0000256" key="10">
    <source>
        <dbReference type="SAM" id="MobiDB-lite"/>
    </source>
</evidence>
<dbReference type="GO" id="GO:0004879">
    <property type="term" value="F:nuclear receptor activity"/>
    <property type="evidence" value="ECO:0007669"/>
    <property type="project" value="TreeGrafter"/>
</dbReference>
<dbReference type="Gene3D" id="3.30.50.10">
    <property type="entry name" value="Erythroid Transcription Factor GATA-1, subunit A"/>
    <property type="match status" value="1"/>
</dbReference>